<evidence type="ECO:0000313" key="3">
    <source>
        <dbReference type="Proteomes" id="UP000695562"/>
    </source>
</evidence>
<accession>A0A8J4PNI7</accession>
<dbReference type="InterPro" id="IPR013083">
    <property type="entry name" value="Znf_RING/FYVE/PHD"/>
</dbReference>
<name>A0A8J4PNI7_9MYCE</name>
<protein>
    <submittedName>
        <fullName evidence="2">Uncharacterized protein</fullName>
    </submittedName>
</protein>
<keyword evidence="1" id="KW-0812">Transmembrane</keyword>
<keyword evidence="1" id="KW-1133">Transmembrane helix</keyword>
<feature type="transmembrane region" description="Helical" evidence="1">
    <location>
        <begin position="209"/>
        <end position="228"/>
    </location>
</feature>
<dbReference type="Gene3D" id="3.30.40.10">
    <property type="entry name" value="Zinc/RING finger domain, C3HC4 (zinc finger)"/>
    <property type="match status" value="1"/>
</dbReference>
<feature type="transmembrane region" description="Helical" evidence="1">
    <location>
        <begin position="171"/>
        <end position="197"/>
    </location>
</feature>
<dbReference type="AlphaFoldDB" id="A0A8J4PNI7"/>
<proteinExistence type="predicted"/>
<gene>
    <name evidence="2" type="ORF">CYY_009003</name>
</gene>
<keyword evidence="1" id="KW-0472">Membrane</keyword>
<organism evidence="2 3">
    <name type="scientific">Polysphondylium violaceum</name>
    <dbReference type="NCBI Taxonomy" id="133409"/>
    <lineage>
        <taxon>Eukaryota</taxon>
        <taxon>Amoebozoa</taxon>
        <taxon>Evosea</taxon>
        <taxon>Eumycetozoa</taxon>
        <taxon>Dictyostelia</taxon>
        <taxon>Dictyosteliales</taxon>
        <taxon>Dictyosteliaceae</taxon>
        <taxon>Polysphondylium</taxon>
    </lineage>
</organism>
<dbReference type="EMBL" id="AJWJ01000615">
    <property type="protein sequence ID" value="KAF2069681.1"/>
    <property type="molecule type" value="Genomic_DNA"/>
</dbReference>
<sequence length="407" mass="46190">MIKMENCKTTYEGDKVKIELPDQTETNRKLIADLIDLNKIINEERDNDILVAIHQLTLFQTFRIEEAIIVLEQNDLWKTKVLSHLIDIPKKLTSLLLEIDFITRLFIDVVKLLNRDIDDFHSVVSFGKKYQELLEIVTTKILLLNRNLETIQFNIIEALDRLERASSKHKVLAGLAIASSVGCGLVGALLIGAGVVLSPLTSGTGIGPVGLITSGTLAGFSVIHNSIYASMNIKSSKKLDETIKTMSISEESLGKYKTILQSFFEIKNPGKKMARLYRLKVRDNNDCPICFSQLKDPVYLMTGTKAVFYCRNCISGWIQIRGNDPFSRRPIGLNRIRECEPEHLEIIRDCQERTKSIKQSYLLKFNEVGDDEIGSDESDDEDLLNQIQKMPKNKNVWRGKFKKNINV</sequence>
<keyword evidence="3" id="KW-1185">Reference proteome</keyword>
<evidence type="ECO:0000313" key="2">
    <source>
        <dbReference type="EMBL" id="KAF2069681.1"/>
    </source>
</evidence>
<comment type="caution">
    <text evidence="2">The sequence shown here is derived from an EMBL/GenBank/DDBJ whole genome shotgun (WGS) entry which is preliminary data.</text>
</comment>
<reference evidence="2" key="1">
    <citation type="submission" date="2020-01" db="EMBL/GenBank/DDBJ databases">
        <title>Development of genomics and gene disruption for Polysphondylium violaceum indicates a role for the polyketide synthase stlB in stalk morphogenesis.</title>
        <authorList>
            <person name="Narita B."/>
            <person name="Kawabe Y."/>
            <person name="Kin K."/>
            <person name="Saito T."/>
            <person name="Gibbs R."/>
            <person name="Kuspa A."/>
            <person name="Muzny D."/>
            <person name="Queller D."/>
            <person name="Richards S."/>
            <person name="Strassman J."/>
            <person name="Sucgang R."/>
            <person name="Worley K."/>
            <person name="Schaap P."/>
        </authorList>
    </citation>
    <scope>NUCLEOTIDE SEQUENCE</scope>
    <source>
        <strain evidence="2">QSvi11</strain>
    </source>
</reference>
<dbReference type="SUPFAM" id="SSF57850">
    <property type="entry name" value="RING/U-box"/>
    <property type="match status" value="1"/>
</dbReference>
<evidence type="ECO:0000256" key="1">
    <source>
        <dbReference type="SAM" id="Phobius"/>
    </source>
</evidence>
<dbReference type="Proteomes" id="UP000695562">
    <property type="component" value="Unassembled WGS sequence"/>
</dbReference>